<keyword evidence="2" id="KW-1185">Reference proteome</keyword>
<gene>
    <name evidence="1" type="ORF">K3G42_023612</name>
</gene>
<protein>
    <submittedName>
        <fullName evidence="1">Uncharacterized protein</fullName>
    </submittedName>
</protein>
<comment type="caution">
    <text evidence="1">The sequence shown here is derived from an EMBL/GenBank/DDBJ whole genome shotgun (WGS) entry which is preliminary data.</text>
</comment>
<dbReference type="Proteomes" id="UP000827872">
    <property type="component" value="Linkage Group LG02"/>
</dbReference>
<evidence type="ECO:0000313" key="1">
    <source>
        <dbReference type="EMBL" id="KAH8013939.1"/>
    </source>
</evidence>
<name>A0ACB8G405_9SAUR</name>
<sequence length="189" mass="20364">MRKFAGGLQLHTTDLDDINLDEVGKSTKRPAPPPPLTHTVPVTSVPYPLPPPNAPAMRGQTSVSSGSSWMPPSLSSAAWAHTPHPLPPPPQSPAPLLPSPQTIDTLHTLSNHPDQRMGNHSYQPGGPAESQDLWEVKNYKEKSFSPVSSQTNEQAYLPSPKVSRNTSHLSKISSVSGSTLVCHAYFVNK</sequence>
<evidence type="ECO:0000313" key="2">
    <source>
        <dbReference type="Proteomes" id="UP000827872"/>
    </source>
</evidence>
<reference evidence="1" key="1">
    <citation type="submission" date="2021-08" db="EMBL/GenBank/DDBJ databases">
        <title>The first chromosome-level gecko genome reveals the dynamic sex chromosomes of Neotropical dwarf geckos (Sphaerodactylidae: Sphaerodactylus).</title>
        <authorList>
            <person name="Pinto B.J."/>
            <person name="Keating S.E."/>
            <person name="Gamble T."/>
        </authorList>
    </citation>
    <scope>NUCLEOTIDE SEQUENCE</scope>
    <source>
        <strain evidence="1">TG3544</strain>
    </source>
</reference>
<proteinExistence type="predicted"/>
<organism evidence="1 2">
    <name type="scientific">Sphaerodactylus townsendi</name>
    <dbReference type="NCBI Taxonomy" id="933632"/>
    <lineage>
        <taxon>Eukaryota</taxon>
        <taxon>Metazoa</taxon>
        <taxon>Chordata</taxon>
        <taxon>Craniata</taxon>
        <taxon>Vertebrata</taxon>
        <taxon>Euteleostomi</taxon>
        <taxon>Lepidosauria</taxon>
        <taxon>Squamata</taxon>
        <taxon>Bifurcata</taxon>
        <taxon>Gekkota</taxon>
        <taxon>Sphaerodactylidae</taxon>
        <taxon>Sphaerodactylus</taxon>
    </lineage>
</organism>
<dbReference type="EMBL" id="CM037615">
    <property type="protein sequence ID" value="KAH8013939.1"/>
    <property type="molecule type" value="Genomic_DNA"/>
</dbReference>
<accession>A0ACB8G405</accession>